<comment type="caution">
    <text evidence="2">The sequence shown here is derived from an EMBL/GenBank/DDBJ whole genome shotgun (WGS) entry which is preliminary data.</text>
</comment>
<sequence>MRPSTRCWSAAAAAALSAVVCTAPASAAAQREHRAAGEAFAFTLHGAAQWLPVAEEDRTGYERTKFRHWVDADKNGCNTRKEVLLSEAVDAPEVGSGCTLTGGRWYSAYDDRTLDSATALDVDHLVSAPATP</sequence>
<evidence type="ECO:0000313" key="2">
    <source>
        <dbReference type="EMBL" id="GAA4991301.1"/>
    </source>
</evidence>
<proteinExistence type="predicted"/>
<protein>
    <recommendedName>
        <fullName evidence="4">DUF1524 domain-containing protein</fullName>
    </recommendedName>
</protein>
<feature type="chain" id="PRO_5045667482" description="DUF1524 domain-containing protein" evidence="1">
    <location>
        <begin position="28"/>
        <end position="132"/>
    </location>
</feature>
<gene>
    <name evidence="2" type="ORF">GCM10023205_74090</name>
</gene>
<dbReference type="EMBL" id="BAABHS010000043">
    <property type="protein sequence ID" value="GAA4991301.1"/>
    <property type="molecule type" value="Genomic_DNA"/>
</dbReference>
<keyword evidence="1" id="KW-0732">Signal</keyword>
<feature type="signal peptide" evidence="1">
    <location>
        <begin position="1"/>
        <end position="27"/>
    </location>
</feature>
<accession>A0ABP9I985</accession>
<name>A0ABP9I985_9ACTN</name>
<reference evidence="3" key="1">
    <citation type="journal article" date="2019" name="Int. J. Syst. Evol. Microbiol.">
        <title>The Global Catalogue of Microorganisms (GCM) 10K type strain sequencing project: providing services to taxonomists for standard genome sequencing and annotation.</title>
        <authorList>
            <consortium name="The Broad Institute Genomics Platform"/>
            <consortium name="The Broad Institute Genome Sequencing Center for Infectious Disease"/>
            <person name="Wu L."/>
            <person name="Ma J."/>
        </authorList>
    </citation>
    <scope>NUCLEOTIDE SEQUENCE [LARGE SCALE GENOMIC DNA]</scope>
    <source>
        <strain evidence="3">JCM 17986</strain>
    </source>
</reference>
<keyword evidence="3" id="KW-1185">Reference proteome</keyword>
<evidence type="ECO:0000313" key="3">
    <source>
        <dbReference type="Proteomes" id="UP001500466"/>
    </source>
</evidence>
<evidence type="ECO:0008006" key="4">
    <source>
        <dbReference type="Google" id="ProtNLM"/>
    </source>
</evidence>
<dbReference type="RefSeq" id="WP_345680230.1">
    <property type="nucleotide sequence ID" value="NZ_BAABHS010000043.1"/>
</dbReference>
<organism evidence="2 3">
    <name type="scientific">Yinghuangia aomiensis</name>
    <dbReference type="NCBI Taxonomy" id="676205"/>
    <lineage>
        <taxon>Bacteria</taxon>
        <taxon>Bacillati</taxon>
        <taxon>Actinomycetota</taxon>
        <taxon>Actinomycetes</taxon>
        <taxon>Kitasatosporales</taxon>
        <taxon>Streptomycetaceae</taxon>
        <taxon>Yinghuangia</taxon>
    </lineage>
</organism>
<dbReference type="Proteomes" id="UP001500466">
    <property type="component" value="Unassembled WGS sequence"/>
</dbReference>
<evidence type="ECO:0000256" key="1">
    <source>
        <dbReference type="SAM" id="SignalP"/>
    </source>
</evidence>